<reference evidence="2" key="1">
    <citation type="journal article" date="2011" name="Genome Biol.">
        <title>Comparative genomics of the social amoebae Dictyostelium discoideum and Dictyostelium purpureum.</title>
        <authorList>
            <consortium name="US DOE Joint Genome Institute (JGI-PGF)"/>
            <person name="Sucgang R."/>
            <person name="Kuo A."/>
            <person name="Tian X."/>
            <person name="Salerno W."/>
            <person name="Parikh A."/>
            <person name="Feasley C.L."/>
            <person name="Dalin E."/>
            <person name="Tu H."/>
            <person name="Huang E."/>
            <person name="Barry K."/>
            <person name="Lindquist E."/>
            <person name="Shapiro H."/>
            <person name="Bruce D."/>
            <person name="Schmutz J."/>
            <person name="Salamov A."/>
            <person name="Fey P."/>
            <person name="Gaudet P."/>
            <person name="Anjard C."/>
            <person name="Babu M.M."/>
            <person name="Basu S."/>
            <person name="Bushmanova Y."/>
            <person name="van der Wel H."/>
            <person name="Katoh-Kurasawa M."/>
            <person name="Dinh C."/>
            <person name="Coutinho P.M."/>
            <person name="Saito T."/>
            <person name="Elias M."/>
            <person name="Schaap P."/>
            <person name="Kay R.R."/>
            <person name="Henrissat B."/>
            <person name="Eichinger L."/>
            <person name="Rivero F."/>
            <person name="Putnam N.H."/>
            <person name="West C.M."/>
            <person name="Loomis W.F."/>
            <person name="Chisholm R.L."/>
            <person name="Shaulsky G."/>
            <person name="Strassmann J.E."/>
            <person name="Queller D.C."/>
            <person name="Kuspa A."/>
            <person name="Grigoriev I.V."/>
        </authorList>
    </citation>
    <scope>NUCLEOTIDE SEQUENCE [LARGE SCALE GENOMIC DNA]</scope>
    <source>
        <strain evidence="2">QSDP1</strain>
    </source>
</reference>
<name>F0ZJ18_DICPU</name>
<keyword evidence="2" id="KW-1185">Reference proteome</keyword>
<sequence length="155" mass="18518">MHKIIYLYFRWGLDLIQLKILENEYGMLFKQTSKENKNVLIDAEGNCFVMPIKMGNKPPRWFTINYLEHRTFKSVEINQLNPNHFEVMHIGHEDLNSKQENEQGGKFKENSLHIWRSNVTDSSYQEMFIENFFSKTSNDYQKQFNINFGIIGKEE</sequence>
<dbReference type="OrthoDB" id="10316809at2759"/>
<evidence type="ECO:0000313" key="2">
    <source>
        <dbReference type="Proteomes" id="UP000001064"/>
    </source>
</evidence>
<proteinExistence type="predicted"/>
<dbReference type="Proteomes" id="UP000001064">
    <property type="component" value="Unassembled WGS sequence"/>
</dbReference>
<dbReference type="EMBL" id="GL871039">
    <property type="protein sequence ID" value="EGC36047.1"/>
    <property type="molecule type" value="Genomic_DNA"/>
</dbReference>
<dbReference type="OMA" id="MHIGHED"/>
<dbReference type="eggNOG" id="ENOG502RHBH">
    <property type="taxonomic scope" value="Eukaryota"/>
</dbReference>
<dbReference type="InParanoid" id="F0ZJ18"/>
<accession>F0ZJ18</accession>
<organism evidence="1 2">
    <name type="scientific">Dictyostelium purpureum</name>
    <name type="common">Slime mold</name>
    <dbReference type="NCBI Taxonomy" id="5786"/>
    <lineage>
        <taxon>Eukaryota</taxon>
        <taxon>Amoebozoa</taxon>
        <taxon>Evosea</taxon>
        <taxon>Eumycetozoa</taxon>
        <taxon>Dictyostelia</taxon>
        <taxon>Dictyosteliales</taxon>
        <taxon>Dictyosteliaceae</taxon>
        <taxon>Dictyostelium</taxon>
    </lineage>
</organism>
<dbReference type="GeneID" id="10501360"/>
<dbReference type="RefSeq" id="XP_003287422.1">
    <property type="nucleotide sequence ID" value="XM_003287374.1"/>
</dbReference>
<dbReference type="VEuPathDB" id="AmoebaDB:DICPUDRAFT_91905"/>
<protein>
    <submittedName>
        <fullName evidence="1">Uncharacterized protein</fullName>
    </submittedName>
</protein>
<gene>
    <name evidence="1" type="ORF">DICPUDRAFT_91905</name>
</gene>
<dbReference type="AlphaFoldDB" id="F0ZJ18"/>
<dbReference type="KEGG" id="dpp:DICPUDRAFT_91905"/>
<evidence type="ECO:0000313" key="1">
    <source>
        <dbReference type="EMBL" id="EGC36047.1"/>
    </source>
</evidence>
<dbReference type="FunCoup" id="F0ZJ18">
    <property type="interactions" value="937"/>
</dbReference>